<evidence type="ECO:0000256" key="1">
    <source>
        <dbReference type="SAM" id="MobiDB-lite"/>
    </source>
</evidence>
<proteinExistence type="predicted"/>
<protein>
    <submittedName>
        <fullName evidence="2">Aa2ebd03-0679-4618-adaf-5c58423861b3</fullName>
    </submittedName>
</protein>
<dbReference type="Proteomes" id="UP000289323">
    <property type="component" value="Unassembled WGS sequence"/>
</dbReference>
<evidence type="ECO:0000313" key="3">
    <source>
        <dbReference type="Proteomes" id="UP000289323"/>
    </source>
</evidence>
<feature type="region of interest" description="Disordered" evidence="1">
    <location>
        <begin position="1"/>
        <end position="43"/>
    </location>
</feature>
<dbReference type="EMBL" id="OUUZ01000013">
    <property type="protein sequence ID" value="SPQ24496.1"/>
    <property type="molecule type" value="Genomic_DNA"/>
</dbReference>
<evidence type="ECO:0000313" key="2">
    <source>
        <dbReference type="EMBL" id="SPQ24496.1"/>
    </source>
</evidence>
<sequence length="118" mass="12896">MQQPQPRGHHHQPTPSKSDPITRHILLHAPPPPPAPDHFSSGLSRTWNGVKAFATGGGSSSSSSSVGADEEECLRAAPRWRYVSSVCHRRLPWRETEWHARRGGACGEEGVEPPASTY</sequence>
<name>A0A3S4F4Q4_9PEZI</name>
<accession>A0A3S4F4Q4</accession>
<gene>
    <name evidence="2" type="ORF">TT172_LOCUS6915</name>
</gene>
<reference evidence="2 3" key="1">
    <citation type="submission" date="2018-04" db="EMBL/GenBank/DDBJ databases">
        <authorList>
            <person name="Huttner S."/>
            <person name="Dainat J."/>
        </authorList>
    </citation>
    <scope>NUCLEOTIDE SEQUENCE [LARGE SCALE GENOMIC DNA]</scope>
</reference>
<organism evidence="2 3">
    <name type="scientific">Thermothielavioides terrestris</name>
    <dbReference type="NCBI Taxonomy" id="2587410"/>
    <lineage>
        <taxon>Eukaryota</taxon>
        <taxon>Fungi</taxon>
        <taxon>Dikarya</taxon>
        <taxon>Ascomycota</taxon>
        <taxon>Pezizomycotina</taxon>
        <taxon>Sordariomycetes</taxon>
        <taxon>Sordariomycetidae</taxon>
        <taxon>Sordariales</taxon>
        <taxon>Chaetomiaceae</taxon>
        <taxon>Thermothielavioides</taxon>
    </lineage>
</organism>
<dbReference type="AlphaFoldDB" id="A0A3S4F4Q4"/>